<dbReference type="PANTHER" id="PTHR43265">
    <property type="entry name" value="ESTERASE ESTD"/>
    <property type="match status" value="1"/>
</dbReference>
<name>A0A2U8WSE2_9HYPH</name>
<gene>
    <name evidence="2" type="ORF">DK419_24470</name>
</gene>
<sequence>MASAQAIEIHARGPGGLLEGTWQPASAGAPVVLIVPGSGPTDRDGNNPGGVAAGTYRLLADALGARGIASLRIDKRGMYGSRPAASDANAVTLGDYVDDVRAWIAAIRARDAAAPVWLLGHSEGGLVALAAAAGGMSDLAGLILAAVPGRPLGAVLREQLAANPANAVIMDEALAILARLEGGERVEAVSPVLLSLFRPEVQGFLISLMRVDPAALIAEVRAPVLILQGERDLQVGRADAEALHRANPASRLALLPEANHVFKAVAPDDRAANIAAYRDPGLPLAPGTVEAVAAVIEGAP</sequence>
<dbReference type="RefSeq" id="WP_109961397.1">
    <property type="nucleotide sequence ID" value="NZ_CP029553.1"/>
</dbReference>
<evidence type="ECO:0000259" key="1">
    <source>
        <dbReference type="Pfam" id="PF12146"/>
    </source>
</evidence>
<protein>
    <submittedName>
        <fullName evidence="2">Alpha/beta hydrolase</fullName>
    </submittedName>
</protein>
<evidence type="ECO:0000313" key="3">
    <source>
        <dbReference type="Proteomes" id="UP000245444"/>
    </source>
</evidence>
<dbReference type="GO" id="GO:0052689">
    <property type="term" value="F:carboxylic ester hydrolase activity"/>
    <property type="evidence" value="ECO:0007669"/>
    <property type="project" value="TreeGrafter"/>
</dbReference>
<dbReference type="InterPro" id="IPR022742">
    <property type="entry name" value="Hydrolase_4"/>
</dbReference>
<reference evidence="2 3" key="1">
    <citation type="submission" date="2018-05" db="EMBL/GenBank/DDBJ databases">
        <title>Complete Genome Sequence of Methylobacterium sp. 17Sr1-28.</title>
        <authorList>
            <person name="Srinivasan S."/>
        </authorList>
    </citation>
    <scope>NUCLEOTIDE SEQUENCE [LARGE SCALE GENOMIC DNA]</scope>
    <source>
        <strain evidence="2 3">17Sr1-28</strain>
    </source>
</reference>
<dbReference type="AlphaFoldDB" id="A0A2U8WSE2"/>
<dbReference type="OrthoDB" id="9809549at2"/>
<dbReference type="SUPFAM" id="SSF53474">
    <property type="entry name" value="alpha/beta-Hydrolases"/>
    <property type="match status" value="1"/>
</dbReference>
<dbReference type="InterPro" id="IPR029058">
    <property type="entry name" value="AB_hydrolase_fold"/>
</dbReference>
<dbReference type="Proteomes" id="UP000245444">
    <property type="component" value="Chromosome"/>
</dbReference>
<dbReference type="InterPro" id="IPR053145">
    <property type="entry name" value="AB_hydrolase_Est10"/>
</dbReference>
<dbReference type="Gene3D" id="3.40.50.1820">
    <property type="entry name" value="alpha/beta hydrolase"/>
    <property type="match status" value="1"/>
</dbReference>
<feature type="domain" description="Serine aminopeptidase S33" evidence="1">
    <location>
        <begin position="53"/>
        <end position="146"/>
    </location>
</feature>
<organism evidence="2 3">
    <name type="scientific">Methylobacterium terrae</name>
    <dbReference type="NCBI Taxonomy" id="2202827"/>
    <lineage>
        <taxon>Bacteria</taxon>
        <taxon>Pseudomonadati</taxon>
        <taxon>Pseudomonadota</taxon>
        <taxon>Alphaproteobacteria</taxon>
        <taxon>Hyphomicrobiales</taxon>
        <taxon>Methylobacteriaceae</taxon>
        <taxon>Methylobacterium</taxon>
    </lineage>
</organism>
<accession>A0A2U8WSE2</accession>
<evidence type="ECO:0000313" key="2">
    <source>
        <dbReference type="EMBL" id="AWN49119.1"/>
    </source>
</evidence>
<dbReference type="EMBL" id="CP029553">
    <property type="protein sequence ID" value="AWN49119.1"/>
    <property type="molecule type" value="Genomic_DNA"/>
</dbReference>
<proteinExistence type="predicted"/>
<dbReference type="KEGG" id="mtea:DK419_24470"/>
<keyword evidence="3" id="KW-1185">Reference proteome</keyword>
<dbReference type="PANTHER" id="PTHR43265:SF1">
    <property type="entry name" value="ESTERASE ESTD"/>
    <property type="match status" value="1"/>
</dbReference>
<keyword evidence="2" id="KW-0378">Hydrolase</keyword>
<dbReference type="Pfam" id="PF12146">
    <property type="entry name" value="Hydrolase_4"/>
    <property type="match status" value="1"/>
</dbReference>